<comment type="caution">
    <text evidence="11">The sequence shown here is derived from an EMBL/GenBank/DDBJ whole genome shotgun (WGS) entry which is preliminary data.</text>
</comment>
<dbReference type="InterPro" id="IPR008969">
    <property type="entry name" value="CarboxyPept-like_regulatory"/>
</dbReference>
<dbReference type="RefSeq" id="WP_378253427.1">
    <property type="nucleotide sequence ID" value="NZ_JBHSJV010000001.1"/>
</dbReference>
<protein>
    <submittedName>
        <fullName evidence="11">Carboxypeptidase-like regulatory domain-containing protein</fullName>
    </submittedName>
</protein>
<evidence type="ECO:0000256" key="3">
    <source>
        <dbReference type="ARBA" id="ARBA00022452"/>
    </source>
</evidence>
<dbReference type="Pfam" id="PF07715">
    <property type="entry name" value="Plug"/>
    <property type="match status" value="1"/>
</dbReference>
<dbReference type="EMBL" id="JBHULX010000022">
    <property type="protein sequence ID" value="MFD2591720.1"/>
    <property type="molecule type" value="Genomic_DNA"/>
</dbReference>
<keyword evidence="7 8" id="KW-0998">Cell outer membrane</keyword>
<keyword evidence="5 9" id="KW-0732">Signal</keyword>
<accession>A0ABW5NBC3</accession>
<keyword evidence="4 8" id="KW-0812">Transmembrane</keyword>
<keyword evidence="2 8" id="KW-0813">Transport</keyword>
<evidence type="ECO:0000313" key="12">
    <source>
        <dbReference type="Proteomes" id="UP001597459"/>
    </source>
</evidence>
<reference evidence="12" key="1">
    <citation type="journal article" date="2019" name="Int. J. Syst. Evol. Microbiol.">
        <title>The Global Catalogue of Microorganisms (GCM) 10K type strain sequencing project: providing services to taxonomists for standard genome sequencing and annotation.</title>
        <authorList>
            <consortium name="The Broad Institute Genomics Platform"/>
            <consortium name="The Broad Institute Genome Sequencing Center for Infectious Disease"/>
            <person name="Wu L."/>
            <person name="Ma J."/>
        </authorList>
    </citation>
    <scope>NUCLEOTIDE SEQUENCE [LARGE SCALE GENOMIC DNA]</scope>
    <source>
        <strain evidence="12">KCTC 42423</strain>
    </source>
</reference>
<sequence>MLKFVKRNAPSFLFFLVSVAFSQSKITGTVTDENATPIPEATILIKEINGKGTVSNFNGQFSLELPKGSYTLVTSYLGFKSTHTKIVLSEGDQKEITIALKEDINQLKDVHLTAKTGASKVKEQAFEVEAIQIKGLKNISTDINAVLQTVPGVNIRQSGGLGSDFNFSLNGLSGKQVKFFINNIPQENLGSSLTFNNFPATLIERVEVFKGVVPIYLGSDAMGGSINIITNKHKNNFLDVSYDGGSFNTHRATLNTQYYSKTGFKINLSSYYNYSDNDYTIDGILVRDELGNDTGERRNNVRRFHDAYESQMINIQAGIVDKKIADELAVRFIASSNNNEIQHSIDPEQPFGEVFEENNVKQAAIIYRKSKLFKERLKLNLYASIAENRDRTVDTASRRYDWFGNFKVDESNGNVAGEFGRDKTLFEFKDNIYMINFSSNYKVNENSSVSVNYTKNYLRRRGKDPAKLDGIPFETPHILDKNILGLSYDISLLDNMLNTSLFTKGYILQSEGVKNTERHQISLEYFENRYEKLGYGMASSYKVTKNFQLKGSFEKSYRIPEGYEMFGDGLLLESNPFLLPEESYNGNLGFIWDLKWNDIRVNIDSNLFIRDVKNLMVLTSEGIYSRYNNYAETNNIGIESEITTSYNDFFFSVNTTYQNIKDKRIGERVANIPYFFGNLRTGYNFEDLFSDHDNLSLSFDSYYVHEFPFMSFSNGNPSNRRHIPEQLSHNAQLGYSFKKGQYNISVQARNFTDAVVKDNMDIQKPGRAFYVKLRYFISNKNN</sequence>
<dbReference type="Proteomes" id="UP001597459">
    <property type="component" value="Unassembled WGS sequence"/>
</dbReference>
<organism evidence="11 12">
    <name type="scientific">Aquimarina hainanensis</name>
    <dbReference type="NCBI Taxonomy" id="1578017"/>
    <lineage>
        <taxon>Bacteria</taxon>
        <taxon>Pseudomonadati</taxon>
        <taxon>Bacteroidota</taxon>
        <taxon>Flavobacteriia</taxon>
        <taxon>Flavobacteriales</taxon>
        <taxon>Flavobacteriaceae</taxon>
        <taxon>Aquimarina</taxon>
    </lineage>
</organism>
<proteinExistence type="inferred from homology"/>
<evidence type="ECO:0000256" key="9">
    <source>
        <dbReference type="SAM" id="SignalP"/>
    </source>
</evidence>
<dbReference type="PANTHER" id="PTHR30069">
    <property type="entry name" value="TONB-DEPENDENT OUTER MEMBRANE RECEPTOR"/>
    <property type="match status" value="1"/>
</dbReference>
<feature type="chain" id="PRO_5046715829" evidence="9">
    <location>
        <begin position="23"/>
        <end position="782"/>
    </location>
</feature>
<dbReference type="InterPro" id="IPR037066">
    <property type="entry name" value="Plug_dom_sf"/>
</dbReference>
<gene>
    <name evidence="11" type="ORF">ACFSTE_12850</name>
</gene>
<dbReference type="SUPFAM" id="SSF49464">
    <property type="entry name" value="Carboxypeptidase regulatory domain-like"/>
    <property type="match status" value="1"/>
</dbReference>
<evidence type="ECO:0000256" key="5">
    <source>
        <dbReference type="ARBA" id="ARBA00022729"/>
    </source>
</evidence>
<dbReference type="InterPro" id="IPR012910">
    <property type="entry name" value="Plug_dom"/>
</dbReference>
<evidence type="ECO:0000259" key="10">
    <source>
        <dbReference type="Pfam" id="PF07715"/>
    </source>
</evidence>
<feature type="signal peptide" evidence="9">
    <location>
        <begin position="1"/>
        <end position="22"/>
    </location>
</feature>
<dbReference type="InterPro" id="IPR039426">
    <property type="entry name" value="TonB-dep_rcpt-like"/>
</dbReference>
<evidence type="ECO:0000256" key="7">
    <source>
        <dbReference type="ARBA" id="ARBA00023237"/>
    </source>
</evidence>
<dbReference type="Gene3D" id="2.60.40.1120">
    <property type="entry name" value="Carboxypeptidase-like, regulatory domain"/>
    <property type="match status" value="1"/>
</dbReference>
<evidence type="ECO:0000313" key="11">
    <source>
        <dbReference type="EMBL" id="MFD2591720.1"/>
    </source>
</evidence>
<keyword evidence="6 8" id="KW-0472">Membrane</keyword>
<dbReference type="Gene3D" id="2.40.170.20">
    <property type="entry name" value="TonB-dependent receptor, beta-barrel domain"/>
    <property type="match status" value="1"/>
</dbReference>
<evidence type="ECO:0000256" key="1">
    <source>
        <dbReference type="ARBA" id="ARBA00004571"/>
    </source>
</evidence>
<dbReference type="PANTHER" id="PTHR30069:SF29">
    <property type="entry name" value="HEMOGLOBIN AND HEMOGLOBIN-HAPTOGLOBIN-BINDING PROTEIN 1-RELATED"/>
    <property type="match status" value="1"/>
</dbReference>
<keyword evidence="3 8" id="KW-1134">Transmembrane beta strand</keyword>
<comment type="subcellular location">
    <subcellularLocation>
        <location evidence="1 8">Cell outer membrane</location>
        <topology evidence="1 8">Multi-pass membrane protein</topology>
    </subcellularLocation>
</comment>
<feature type="domain" description="TonB-dependent receptor plug" evidence="10">
    <location>
        <begin position="124"/>
        <end position="224"/>
    </location>
</feature>
<evidence type="ECO:0000256" key="2">
    <source>
        <dbReference type="ARBA" id="ARBA00022448"/>
    </source>
</evidence>
<keyword evidence="12" id="KW-1185">Reference proteome</keyword>
<name>A0ABW5NBC3_9FLAO</name>
<dbReference type="InterPro" id="IPR036942">
    <property type="entry name" value="Beta-barrel_TonB_sf"/>
</dbReference>
<comment type="similarity">
    <text evidence="8">Belongs to the TonB-dependent receptor family.</text>
</comment>
<dbReference type="SUPFAM" id="SSF56935">
    <property type="entry name" value="Porins"/>
    <property type="match status" value="1"/>
</dbReference>
<evidence type="ECO:0000256" key="8">
    <source>
        <dbReference type="PROSITE-ProRule" id="PRU01360"/>
    </source>
</evidence>
<dbReference type="Gene3D" id="2.170.130.10">
    <property type="entry name" value="TonB-dependent receptor, plug domain"/>
    <property type="match status" value="1"/>
</dbReference>
<dbReference type="PROSITE" id="PS52016">
    <property type="entry name" value="TONB_DEPENDENT_REC_3"/>
    <property type="match status" value="1"/>
</dbReference>
<dbReference type="Pfam" id="PF13715">
    <property type="entry name" value="CarbopepD_reg_2"/>
    <property type="match status" value="1"/>
</dbReference>
<evidence type="ECO:0000256" key="4">
    <source>
        <dbReference type="ARBA" id="ARBA00022692"/>
    </source>
</evidence>
<evidence type="ECO:0000256" key="6">
    <source>
        <dbReference type="ARBA" id="ARBA00023136"/>
    </source>
</evidence>